<dbReference type="PANTHER" id="PTHR16222">
    <property type="entry name" value="ADP-RIBOSYLGLYCOHYDROLASE"/>
    <property type="match status" value="1"/>
</dbReference>
<keyword evidence="1" id="KW-0460">Magnesium</keyword>
<name>A0A512DWV8_9PROT</name>
<dbReference type="InterPro" id="IPR050792">
    <property type="entry name" value="ADP-ribosylglycohydrolase"/>
</dbReference>
<accession>A0A512DWV8</accession>
<dbReference type="OrthoDB" id="9806482at2"/>
<dbReference type="InterPro" id="IPR036705">
    <property type="entry name" value="Ribosyl_crysJ1_sf"/>
</dbReference>
<dbReference type="PANTHER" id="PTHR16222:SF12">
    <property type="entry name" value="ADP-RIBOSYLGLYCOHYDROLASE-RELATED"/>
    <property type="match status" value="1"/>
</dbReference>
<dbReference type="RefSeq" id="WP_044431863.1">
    <property type="nucleotide sequence ID" value="NZ_BJYZ01000024.1"/>
</dbReference>
<evidence type="ECO:0000313" key="2">
    <source>
        <dbReference type="EMBL" id="GEO40926.1"/>
    </source>
</evidence>
<comment type="cofactor">
    <cofactor evidence="1">
        <name>Mg(2+)</name>
        <dbReference type="ChEBI" id="CHEBI:18420"/>
    </cofactor>
    <text evidence="1">Binds 2 magnesium ions per subunit.</text>
</comment>
<organism evidence="2 3">
    <name type="scientific">Skermanella aerolata</name>
    <dbReference type="NCBI Taxonomy" id="393310"/>
    <lineage>
        <taxon>Bacteria</taxon>
        <taxon>Pseudomonadati</taxon>
        <taxon>Pseudomonadota</taxon>
        <taxon>Alphaproteobacteria</taxon>
        <taxon>Rhodospirillales</taxon>
        <taxon>Azospirillaceae</taxon>
        <taxon>Skermanella</taxon>
    </lineage>
</organism>
<keyword evidence="3" id="KW-1185">Reference proteome</keyword>
<dbReference type="GO" id="GO:0016787">
    <property type="term" value="F:hydrolase activity"/>
    <property type="evidence" value="ECO:0007669"/>
    <property type="project" value="UniProtKB-KW"/>
</dbReference>
<dbReference type="InterPro" id="IPR013479">
    <property type="entry name" value="ADP-ribosyl_diN_reduct_hydro"/>
</dbReference>
<feature type="binding site" evidence="1">
    <location>
        <position position="245"/>
    </location>
    <ligand>
        <name>Mg(2+)</name>
        <dbReference type="ChEBI" id="CHEBI:18420"/>
        <label>1</label>
    </ligand>
</feature>
<evidence type="ECO:0000313" key="3">
    <source>
        <dbReference type="Proteomes" id="UP000321523"/>
    </source>
</evidence>
<feature type="binding site" evidence="1">
    <location>
        <position position="243"/>
    </location>
    <ligand>
        <name>Mg(2+)</name>
        <dbReference type="ChEBI" id="CHEBI:18420"/>
        <label>1</label>
    </ligand>
</feature>
<dbReference type="Gene3D" id="1.10.4080.10">
    <property type="entry name" value="ADP-ribosylation/Crystallin J1"/>
    <property type="match status" value="1"/>
</dbReference>
<dbReference type="EMBL" id="BJYZ01000024">
    <property type="protein sequence ID" value="GEO40926.1"/>
    <property type="molecule type" value="Genomic_DNA"/>
</dbReference>
<evidence type="ECO:0000256" key="1">
    <source>
        <dbReference type="PIRSR" id="PIRSR605502-1"/>
    </source>
</evidence>
<proteinExistence type="predicted"/>
<dbReference type="AlphaFoldDB" id="A0A512DWV8"/>
<dbReference type="Pfam" id="PF03747">
    <property type="entry name" value="ADP_ribosyl_GH"/>
    <property type="match status" value="1"/>
</dbReference>
<dbReference type="NCBIfam" id="TIGR02662">
    <property type="entry name" value="dinitro_DRAG"/>
    <property type="match status" value="1"/>
</dbReference>
<comment type="caution">
    <text evidence="2">The sequence shown here is derived from an EMBL/GenBank/DDBJ whole genome shotgun (WGS) entry which is preliminary data.</text>
</comment>
<reference evidence="2 3" key="1">
    <citation type="submission" date="2019-07" db="EMBL/GenBank/DDBJ databases">
        <title>Whole genome shotgun sequence of Skermanella aerolata NBRC 106429.</title>
        <authorList>
            <person name="Hosoyama A."/>
            <person name="Uohara A."/>
            <person name="Ohji S."/>
            <person name="Ichikawa N."/>
        </authorList>
    </citation>
    <scope>NUCLEOTIDE SEQUENCE [LARGE SCALE GENOMIC DNA]</scope>
    <source>
        <strain evidence="2 3">NBRC 106429</strain>
    </source>
</reference>
<gene>
    <name evidence="2" type="ORF">SAE02_50740</name>
</gene>
<feature type="binding site" evidence="1">
    <location>
        <position position="59"/>
    </location>
    <ligand>
        <name>Mg(2+)</name>
        <dbReference type="ChEBI" id="CHEBI:18420"/>
        <label>1</label>
    </ligand>
</feature>
<feature type="binding site" evidence="1">
    <location>
        <position position="60"/>
    </location>
    <ligand>
        <name>Mg(2+)</name>
        <dbReference type="ChEBI" id="CHEBI:18420"/>
        <label>1</label>
    </ligand>
</feature>
<dbReference type="SUPFAM" id="SSF101478">
    <property type="entry name" value="ADP-ribosylglycohydrolase"/>
    <property type="match status" value="1"/>
</dbReference>
<sequence>MIDPKIKDRALGAYLGLACGDALGATVEFMTKSEIAREYGIHRHIKGGGWLRLAPGQVTDDTEMSVWLGRAILKSGGWDLTLVANCYAEWLRGVPADVGDTTRRGIRNYMIKGEIEAALSETSAGNGAAMRNLPVVLSTLGDDDAFVRRSLEQSHITHNNPLSDASVLCLGRMVRRLILGGGIKECREEANDLVTQHRVFRFAPYSGLSTAYIVDTIQTVFHYYFRTDSVESCIVETVNQGGDADTTGAIIGMLAGATYGAQDIPSRWLRKLDKDVKEEIERQTDLLLALSPALRSS</sequence>
<keyword evidence="1" id="KW-0479">Metal-binding</keyword>
<feature type="binding site" evidence="1">
    <location>
        <position position="61"/>
    </location>
    <ligand>
        <name>Mg(2+)</name>
        <dbReference type="ChEBI" id="CHEBI:18420"/>
        <label>1</label>
    </ligand>
</feature>
<dbReference type="InterPro" id="IPR005502">
    <property type="entry name" value="Ribosyl_crysJ1"/>
</dbReference>
<dbReference type="GO" id="GO:0046872">
    <property type="term" value="F:metal ion binding"/>
    <property type="evidence" value="ECO:0007669"/>
    <property type="project" value="UniProtKB-KW"/>
</dbReference>
<feature type="binding site" evidence="1">
    <location>
        <position position="246"/>
    </location>
    <ligand>
        <name>Mg(2+)</name>
        <dbReference type="ChEBI" id="CHEBI:18420"/>
        <label>1</label>
    </ligand>
</feature>
<protein>
    <submittedName>
        <fullName evidence="2">ADP-ribosyl-[dinitrogen reductase] glycohydrolase</fullName>
    </submittedName>
</protein>
<dbReference type="Proteomes" id="UP000321523">
    <property type="component" value="Unassembled WGS sequence"/>
</dbReference>
<keyword evidence="2" id="KW-0378">Hydrolase</keyword>